<evidence type="ECO:0000256" key="1">
    <source>
        <dbReference type="ARBA" id="ARBA00006291"/>
    </source>
</evidence>
<evidence type="ECO:0000256" key="5">
    <source>
        <dbReference type="ARBA" id="ARBA00025606"/>
    </source>
</evidence>
<dbReference type="Gene3D" id="2.160.20.70">
    <property type="match status" value="1"/>
</dbReference>
<keyword evidence="2" id="KW-0132">Cell division</keyword>
<protein>
    <recommendedName>
        <fullName evidence="10">Septum formation inhibitor MinC C-terminal domain-containing protein</fullName>
    </recommendedName>
</protein>
<dbReference type="PANTHER" id="PTHR34108">
    <property type="entry name" value="SEPTUM SITE-DETERMINING PROTEIN MINC"/>
    <property type="match status" value="1"/>
</dbReference>
<feature type="domain" description="Septum formation inhibitor MinC C-terminal" evidence="7">
    <location>
        <begin position="146"/>
        <end position="246"/>
    </location>
</feature>
<keyword evidence="3" id="KW-0717">Septation</keyword>
<keyword evidence="4" id="KW-0131">Cell cycle</keyword>
<dbReference type="PANTHER" id="PTHR34108:SF1">
    <property type="entry name" value="SEPTUM SITE-DETERMINING PROTEIN MINC"/>
    <property type="match status" value="1"/>
</dbReference>
<dbReference type="Pfam" id="PF03775">
    <property type="entry name" value="MinC_C"/>
    <property type="match status" value="1"/>
</dbReference>
<dbReference type="GO" id="GO:0051302">
    <property type="term" value="P:regulation of cell division"/>
    <property type="evidence" value="ECO:0007669"/>
    <property type="project" value="InterPro"/>
</dbReference>
<dbReference type="InterPro" id="IPR007874">
    <property type="entry name" value="MinC_N"/>
</dbReference>
<dbReference type="Gene3D" id="3.30.70.260">
    <property type="match status" value="1"/>
</dbReference>
<dbReference type="SUPFAM" id="SSF63848">
    <property type="entry name" value="Cell-division inhibitor MinC, C-terminal domain"/>
    <property type="match status" value="1"/>
</dbReference>
<feature type="domain" description="Septum formation inhibitor MinC N-terminal" evidence="8">
    <location>
        <begin position="16"/>
        <end position="88"/>
    </location>
</feature>
<accession>A0A0F9V6Y2</accession>
<evidence type="ECO:0000256" key="4">
    <source>
        <dbReference type="ARBA" id="ARBA00023306"/>
    </source>
</evidence>
<dbReference type="AlphaFoldDB" id="A0A0F9V6Y2"/>
<reference evidence="9" key="1">
    <citation type="journal article" date="2015" name="Nature">
        <title>Complex archaea that bridge the gap between prokaryotes and eukaryotes.</title>
        <authorList>
            <person name="Spang A."/>
            <person name="Saw J.H."/>
            <person name="Jorgensen S.L."/>
            <person name="Zaremba-Niedzwiedzka K."/>
            <person name="Martijn J."/>
            <person name="Lind A.E."/>
            <person name="van Eijk R."/>
            <person name="Schleper C."/>
            <person name="Guy L."/>
            <person name="Ettema T.J."/>
        </authorList>
    </citation>
    <scope>NUCLEOTIDE SEQUENCE</scope>
</reference>
<dbReference type="GO" id="GO:0000917">
    <property type="term" value="P:division septum assembly"/>
    <property type="evidence" value="ECO:0007669"/>
    <property type="project" value="UniProtKB-KW"/>
</dbReference>
<evidence type="ECO:0000256" key="2">
    <source>
        <dbReference type="ARBA" id="ARBA00022618"/>
    </source>
</evidence>
<feature type="compositionally biased region" description="Low complexity" evidence="6">
    <location>
        <begin position="130"/>
        <end position="139"/>
    </location>
</feature>
<dbReference type="GO" id="GO:1901891">
    <property type="term" value="P:regulation of cell septum assembly"/>
    <property type="evidence" value="ECO:0007669"/>
    <property type="project" value="InterPro"/>
</dbReference>
<comment type="similarity">
    <text evidence="1">Belongs to the MinC family.</text>
</comment>
<dbReference type="GO" id="GO:0000902">
    <property type="term" value="P:cell morphogenesis"/>
    <property type="evidence" value="ECO:0007669"/>
    <property type="project" value="InterPro"/>
</dbReference>
<evidence type="ECO:0000259" key="7">
    <source>
        <dbReference type="Pfam" id="PF03775"/>
    </source>
</evidence>
<gene>
    <name evidence="9" type="ORF">LCGC14_0176990</name>
</gene>
<dbReference type="HAMAP" id="MF_00267">
    <property type="entry name" value="MinC"/>
    <property type="match status" value="1"/>
</dbReference>
<sequence length="249" mass="26721">MTADTTLDLLDNDPVFNLKGGMLTMTVVELARLSQDHFARQLAEKVEQAPNFFVDTPVVIALDKLTDRIDAAALKGLLEICRQHGLQPVALRGGESFRPLAQSAGMVLVPVGRQREKSIETPALRPEPAPVAQAPRAAPSGGGKLITEPVRSGQQVYARGGDLIVMAPVSAGAELLADGHIHVYGPLRGRALAGVQGNTEARIFCQNLEAELVSIAGHYKVAEDLRKEKQWKQAVHISLDGDSLKMTAL</sequence>
<evidence type="ECO:0000256" key="3">
    <source>
        <dbReference type="ARBA" id="ARBA00023210"/>
    </source>
</evidence>
<dbReference type="NCBIfam" id="TIGR01222">
    <property type="entry name" value="minC"/>
    <property type="match status" value="1"/>
</dbReference>
<dbReference type="InterPro" id="IPR016098">
    <property type="entry name" value="CAP/MinC_C"/>
</dbReference>
<dbReference type="InterPro" id="IPR005526">
    <property type="entry name" value="Septum_form_inhib_MinC_C"/>
</dbReference>
<evidence type="ECO:0000313" key="9">
    <source>
        <dbReference type="EMBL" id="KKN95457.1"/>
    </source>
</evidence>
<organism evidence="9">
    <name type="scientific">marine sediment metagenome</name>
    <dbReference type="NCBI Taxonomy" id="412755"/>
    <lineage>
        <taxon>unclassified sequences</taxon>
        <taxon>metagenomes</taxon>
        <taxon>ecological metagenomes</taxon>
    </lineage>
</organism>
<feature type="region of interest" description="Disordered" evidence="6">
    <location>
        <begin position="120"/>
        <end position="147"/>
    </location>
</feature>
<proteinExistence type="inferred from homology"/>
<evidence type="ECO:0008006" key="10">
    <source>
        <dbReference type="Google" id="ProtNLM"/>
    </source>
</evidence>
<evidence type="ECO:0000256" key="6">
    <source>
        <dbReference type="SAM" id="MobiDB-lite"/>
    </source>
</evidence>
<comment type="function">
    <text evidence="5">Cell division inhibitor that blocks the formation of polar Z ring septums. Rapidly oscillates between the poles of the cell to destabilize FtsZ filaments that have formed before they mature into polar Z rings. Prevents FtsZ polymerization.</text>
</comment>
<name>A0A0F9V6Y2_9ZZZZ</name>
<evidence type="ECO:0000259" key="8">
    <source>
        <dbReference type="Pfam" id="PF05209"/>
    </source>
</evidence>
<comment type="caution">
    <text evidence="9">The sequence shown here is derived from an EMBL/GenBank/DDBJ whole genome shotgun (WGS) entry which is preliminary data.</text>
</comment>
<dbReference type="InterPro" id="IPR013033">
    <property type="entry name" value="MinC"/>
</dbReference>
<dbReference type="EMBL" id="LAZR01000070">
    <property type="protein sequence ID" value="KKN95457.1"/>
    <property type="molecule type" value="Genomic_DNA"/>
</dbReference>
<dbReference type="InterPro" id="IPR036145">
    <property type="entry name" value="MinC_C_sf"/>
</dbReference>
<dbReference type="Pfam" id="PF05209">
    <property type="entry name" value="MinC_N"/>
    <property type="match status" value="1"/>
</dbReference>